<dbReference type="InterPro" id="IPR001308">
    <property type="entry name" value="ETF_a/FixB"/>
</dbReference>
<gene>
    <name evidence="5" type="ordered locus">Mnod_3400</name>
</gene>
<accession>B8IMD1</accession>
<keyword evidence="2" id="KW-0249">Electron transport</keyword>
<feature type="domain" description="Electron transfer flavoprotein alpha/beta-subunit N-terminal" evidence="4">
    <location>
        <begin position="93"/>
        <end position="262"/>
    </location>
</feature>
<name>B8IMD1_METNO</name>
<dbReference type="Pfam" id="PF01012">
    <property type="entry name" value="ETF"/>
    <property type="match status" value="1"/>
</dbReference>
<feature type="region of interest" description="Disordered" evidence="3">
    <location>
        <begin position="1"/>
        <end position="80"/>
    </location>
</feature>
<keyword evidence="2" id="KW-0813">Transport</keyword>
<comment type="similarity">
    <text evidence="1">Belongs to the ETF alpha-subunit/FixB family.</text>
</comment>
<organism evidence="5 6">
    <name type="scientific">Methylobacterium nodulans (strain LMG 21967 / CNCM I-2342 / ORS 2060)</name>
    <dbReference type="NCBI Taxonomy" id="460265"/>
    <lineage>
        <taxon>Bacteria</taxon>
        <taxon>Pseudomonadati</taxon>
        <taxon>Pseudomonadota</taxon>
        <taxon>Alphaproteobacteria</taxon>
        <taxon>Hyphomicrobiales</taxon>
        <taxon>Methylobacteriaceae</taxon>
        <taxon>Methylobacterium</taxon>
    </lineage>
</organism>
<dbReference type="SMART" id="SM00893">
    <property type="entry name" value="ETF"/>
    <property type="match status" value="1"/>
</dbReference>
<dbReference type="PANTHER" id="PTHR43153">
    <property type="entry name" value="ELECTRON TRANSFER FLAVOPROTEIN ALPHA"/>
    <property type="match status" value="1"/>
</dbReference>
<protein>
    <submittedName>
        <fullName evidence="5">Electron transfer flavoprotein alpha subunit</fullName>
    </submittedName>
</protein>
<evidence type="ECO:0000313" key="6">
    <source>
        <dbReference type="Proteomes" id="UP000008207"/>
    </source>
</evidence>
<keyword evidence="6" id="KW-1185">Reference proteome</keyword>
<dbReference type="KEGG" id="mno:Mnod_3400"/>
<dbReference type="GO" id="GO:0050660">
    <property type="term" value="F:flavin adenine dinucleotide binding"/>
    <property type="evidence" value="ECO:0007669"/>
    <property type="project" value="InterPro"/>
</dbReference>
<dbReference type="GO" id="GO:0033539">
    <property type="term" value="P:fatty acid beta-oxidation using acyl-CoA dehydrogenase"/>
    <property type="evidence" value="ECO:0007669"/>
    <property type="project" value="TreeGrafter"/>
</dbReference>
<dbReference type="Proteomes" id="UP000008207">
    <property type="component" value="Chromosome"/>
</dbReference>
<dbReference type="InterPro" id="IPR014729">
    <property type="entry name" value="Rossmann-like_a/b/a_fold"/>
</dbReference>
<evidence type="ECO:0000256" key="3">
    <source>
        <dbReference type="SAM" id="MobiDB-lite"/>
    </source>
</evidence>
<proteinExistence type="inferred from homology"/>
<evidence type="ECO:0000313" key="5">
    <source>
        <dbReference type="EMBL" id="ACL58317.1"/>
    </source>
</evidence>
<dbReference type="AlphaFoldDB" id="B8IMD1"/>
<dbReference type="eggNOG" id="COG2025">
    <property type="taxonomic scope" value="Bacteria"/>
</dbReference>
<dbReference type="HOGENOM" id="CLU_034178_4_0_5"/>
<dbReference type="Pfam" id="PF00766">
    <property type="entry name" value="ETF_alpha"/>
    <property type="match status" value="1"/>
</dbReference>
<dbReference type="Gene3D" id="3.40.50.620">
    <property type="entry name" value="HUPs"/>
    <property type="match status" value="1"/>
</dbReference>
<dbReference type="InterPro" id="IPR014731">
    <property type="entry name" value="ETF_asu_C"/>
</dbReference>
<dbReference type="InterPro" id="IPR014730">
    <property type="entry name" value="ETF_a/b_N"/>
</dbReference>
<sequence>MRIRRNPRAEREAAAVSGSPRARFDFGRRGSGGRLRRDPRQELATQSVRSGPRLRLDRSQRFLSGNPGANPVDRPEGPNRPEIVLVERPAFLVGVVPDAPGGRLSALDRQTIGAARLLAGRDGAVVVFAPPDCEPCGALGADRLLRLPECRAAHDPDAIVSAIHAAVQGLNPRHVLFPETVDGGDRARRLAVVSGESLFTDAELVSASSLLRAARGRRVEQRCAPARLITVAADAVAEYSGPPREAREIADGFPMANMPGDGGVITSQRIPADPATVPLGLADFVAAVGNGVTDLATFRRLAEALRATPGASRVMCDAGLMPRHSQVGASGTVLTATCYFALGISGAPQHLQGVAGCEHVVAVNTDLHAAMIERAGLAIVQDAQRVMPALLAALAQDNGGAA</sequence>
<dbReference type="Gene3D" id="3.40.50.1220">
    <property type="entry name" value="TPP-binding domain"/>
    <property type="match status" value="1"/>
</dbReference>
<reference evidence="5 6" key="1">
    <citation type="submission" date="2009-01" db="EMBL/GenBank/DDBJ databases">
        <title>Complete sequence of chromosome of Methylobacterium nodulans ORS 2060.</title>
        <authorList>
            <consortium name="US DOE Joint Genome Institute"/>
            <person name="Lucas S."/>
            <person name="Copeland A."/>
            <person name="Lapidus A."/>
            <person name="Glavina del Rio T."/>
            <person name="Dalin E."/>
            <person name="Tice H."/>
            <person name="Bruce D."/>
            <person name="Goodwin L."/>
            <person name="Pitluck S."/>
            <person name="Sims D."/>
            <person name="Brettin T."/>
            <person name="Detter J.C."/>
            <person name="Han C."/>
            <person name="Larimer F."/>
            <person name="Land M."/>
            <person name="Hauser L."/>
            <person name="Kyrpides N."/>
            <person name="Ivanova N."/>
            <person name="Marx C.J."/>
            <person name="Richardson P."/>
        </authorList>
    </citation>
    <scope>NUCLEOTIDE SEQUENCE [LARGE SCALE GENOMIC DNA]</scope>
    <source>
        <strain evidence="6">LMG 21967 / CNCM I-2342 / ORS 2060</strain>
    </source>
</reference>
<dbReference type="PANTHER" id="PTHR43153:SF1">
    <property type="entry name" value="ELECTRON TRANSFER FLAVOPROTEIN SUBUNIT ALPHA, MITOCHONDRIAL"/>
    <property type="match status" value="1"/>
</dbReference>
<dbReference type="GO" id="GO:0009055">
    <property type="term" value="F:electron transfer activity"/>
    <property type="evidence" value="ECO:0007669"/>
    <property type="project" value="InterPro"/>
</dbReference>
<evidence type="ECO:0000259" key="4">
    <source>
        <dbReference type="SMART" id="SM00893"/>
    </source>
</evidence>
<dbReference type="STRING" id="460265.Mnod_3400"/>
<dbReference type="SUPFAM" id="SSF52402">
    <property type="entry name" value="Adenine nucleotide alpha hydrolases-like"/>
    <property type="match status" value="1"/>
</dbReference>
<dbReference type="EMBL" id="CP001349">
    <property type="protein sequence ID" value="ACL58317.1"/>
    <property type="molecule type" value="Genomic_DNA"/>
</dbReference>
<dbReference type="InterPro" id="IPR029035">
    <property type="entry name" value="DHS-like_NAD/FAD-binding_dom"/>
</dbReference>
<evidence type="ECO:0000256" key="1">
    <source>
        <dbReference type="ARBA" id="ARBA00005817"/>
    </source>
</evidence>
<evidence type="ECO:0000256" key="2">
    <source>
        <dbReference type="ARBA" id="ARBA00022982"/>
    </source>
</evidence>
<dbReference type="SUPFAM" id="SSF52467">
    <property type="entry name" value="DHS-like NAD/FAD-binding domain"/>
    <property type="match status" value="1"/>
</dbReference>